<evidence type="ECO:0000313" key="3">
    <source>
        <dbReference type="Proteomes" id="UP000650524"/>
    </source>
</evidence>
<dbReference type="EMBL" id="JACNJD010000248">
    <property type="protein sequence ID" value="MBC8177978.1"/>
    <property type="molecule type" value="Genomic_DNA"/>
</dbReference>
<dbReference type="InterPro" id="IPR000595">
    <property type="entry name" value="cNMP-bd_dom"/>
</dbReference>
<comment type="caution">
    <text evidence="2">The sequence shown here is derived from an EMBL/GenBank/DDBJ whole genome shotgun (WGS) entry which is preliminary data.</text>
</comment>
<sequence length="160" mass="18180">MFSTEELKGIYLLADLNEQMLEKFLPFFQSLQFNEGDIIFEEGEKAENLYCLKRGKILLEVEISEMITISLGSIKPGYSFGWSALLPGSFHTTYAVCAEPCEVLAIPGDKFLDLLEGDRDMGYRIMKFVSVTLKGRLEKRTGQFLKVMSKHPDIQRLLGL</sequence>
<dbReference type="PANTHER" id="PTHR47823">
    <property type="entry name" value="ION_TRANS DOMAIN-CONTAINING PROTEIN"/>
    <property type="match status" value="1"/>
</dbReference>
<feature type="domain" description="Cyclic nucleotide-binding" evidence="1">
    <location>
        <begin position="12"/>
        <end position="115"/>
    </location>
</feature>
<organism evidence="2 3">
    <name type="scientific">Candidatus Desulfacyla euxinica</name>
    <dbReference type="NCBI Taxonomy" id="2841693"/>
    <lineage>
        <taxon>Bacteria</taxon>
        <taxon>Deltaproteobacteria</taxon>
        <taxon>Candidatus Desulfacyla</taxon>
    </lineage>
</organism>
<dbReference type="AlphaFoldDB" id="A0A8J6N1B8"/>
<dbReference type="PROSITE" id="PS50042">
    <property type="entry name" value="CNMP_BINDING_3"/>
    <property type="match status" value="1"/>
</dbReference>
<dbReference type="SMART" id="SM00100">
    <property type="entry name" value="cNMP"/>
    <property type="match status" value="1"/>
</dbReference>
<dbReference type="PANTHER" id="PTHR47823:SF9">
    <property type="entry name" value="CHROMOSOME UNDETERMINED SCAFFOLD_10, WHOLE GENOME SHOTGUN SEQUENCE"/>
    <property type="match status" value="1"/>
</dbReference>
<dbReference type="SUPFAM" id="SSF51206">
    <property type="entry name" value="cAMP-binding domain-like"/>
    <property type="match status" value="1"/>
</dbReference>
<dbReference type="InterPro" id="IPR014710">
    <property type="entry name" value="RmlC-like_jellyroll"/>
</dbReference>
<dbReference type="InterPro" id="IPR018490">
    <property type="entry name" value="cNMP-bd_dom_sf"/>
</dbReference>
<evidence type="ECO:0000259" key="1">
    <source>
        <dbReference type="PROSITE" id="PS50042"/>
    </source>
</evidence>
<evidence type="ECO:0000313" key="2">
    <source>
        <dbReference type="EMBL" id="MBC8177978.1"/>
    </source>
</evidence>
<name>A0A8J6N1B8_9DELT</name>
<dbReference type="CDD" id="cd00038">
    <property type="entry name" value="CAP_ED"/>
    <property type="match status" value="1"/>
</dbReference>
<accession>A0A8J6N1B8</accession>
<dbReference type="Proteomes" id="UP000650524">
    <property type="component" value="Unassembled WGS sequence"/>
</dbReference>
<dbReference type="Pfam" id="PF00027">
    <property type="entry name" value="cNMP_binding"/>
    <property type="match status" value="1"/>
</dbReference>
<reference evidence="2 3" key="1">
    <citation type="submission" date="2020-08" db="EMBL/GenBank/DDBJ databases">
        <title>Bridging the membrane lipid divide: bacteria of the FCB group superphylum have the potential to synthesize archaeal ether lipids.</title>
        <authorList>
            <person name="Villanueva L."/>
            <person name="Von Meijenfeldt F.A.B."/>
            <person name="Westbye A.B."/>
            <person name="Yadav S."/>
            <person name="Hopmans E.C."/>
            <person name="Dutilh B.E."/>
            <person name="Sinninghe Damste J.S."/>
        </authorList>
    </citation>
    <scope>NUCLEOTIDE SEQUENCE [LARGE SCALE GENOMIC DNA]</scope>
    <source>
        <strain evidence="2">NIOZ-UU27</strain>
    </source>
</reference>
<proteinExistence type="predicted"/>
<protein>
    <submittedName>
        <fullName evidence="2">Cyclic nucleotide-binding domain-containing protein</fullName>
    </submittedName>
</protein>
<gene>
    <name evidence="2" type="ORF">H8E19_11290</name>
</gene>
<dbReference type="Gene3D" id="2.60.120.10">
    <property type="entry name" value="Jelly Rolls"/>
    <property type="match status" value="1"/>
</dbReference>